<dbReference type="Pfam" id="PF06965">
    <property type="entry name" value="Na_H_antiport_1"/>
    <property type="match status" value="1"/>
</dbReference>
<proteinExistence type="predicted"/>
<organism evidence="5 6">
    <name type="scientific">Nocardia cyriacigeorgica</name>
    <dbReference type="NCBI Taxonomy" id="135487"/>
    <lineage>
        <taxon>Bacteria</taxon>
        <taxon>Bacillati</taxon>
        <taxon>Actinomycetota</taxon>
        <taxon>Actinomycetes</taxon>
        <taxon>Mycobacteriales</taxon>
        <taxon>Nocardiaceae</taxon>
        <taxon>Nocardia</taxon>
    </lineage>
</organism>
<evidence type="ECO:0000256" key="4">
    <source>
        <dbReference type="ARBA" id="ARBA00023065"/>
    </source>
</evidence>
<evidence type="ECO:0000313" key="5">
    <source>
        <dbReference type="EMBL" id="TLF81195.1"/>
    </source>
</evidence>
<keyword evidence="1" id="KW-0813">Transport</keyword>
<dbReference type="AlphaFoldDB" id="A0A5R8NXY7"/>
<keyword evidence="3" id="KW-0915">Sodium</keyword>
<accession>A0A5R8NXY7</accession>
<dbReference type="InterPro" id="IPR023171">
    <property type="entry name" value="Na/H_antiporter_dom_sf"/>
</dbReference>
<comment type="caution">
    <text evidence="5">The sequence shown here is derived from an EMBL/GenBank/DDBJ whole genome shotgun (WGS) entry which is preliminary data.</text>
</comment>
<dbReference type="SUPFAM" id="SSF54427">
    <property type="entry name" value="NTF2-like"/>
    <property type="match status" value="1"/>
</dbReference>
<protein>
    <submittedName>
        <fullName evidence="5">Uncharacterized protein</fullName>
    </submittedName>
</protein>
<dbReference type="Proteomes" id="UP000306378">
    <property type="component" value="Unassembled WGS sequence"/>
</dbReference>
<dbReference type="EMBL" id="VBUT01000002">
    <property type="protein sequence ID" value="TLF81195.1"/>
    <property type="molecule type" value="Genomic_DNA"/>
</dbReference>
<dbReference type="InterPro" id="IPR032710">
    <property type="entry name" value="NTF2-like_dom_sf"/>
</dbReference>
<keyword evidence="2" id="KW-0050">Antiport</keyword>
<gene>
    <name evidence="5" type="ORF">FEK34_06005</name>
</gene>
<reference evidence="5 6" key="1">
    <citation type="submission" date="2019-05" db="EMBL/GenBank/DDBJ databases">
        <title>Genomes sequences of two Nocardia cyriacigeorgica environmental isolates, type strains Nocardia asteroides ATCC 19247 and Nocardia cyriacigeorgica DSM 44484.</title>
        <authorList>
            <person name="Vautrin F."/>
            <person name="Bergeron E."/>
            <person name="Dubost A."/>
            <person name="Abrouk D."/>
            <person name="Rodriguez Nava V."/>
            <person name="Pujic P."/>
        </authorList>
    </citation>
    <scope>NUCLEOTIDE SEQUENCE [LARGE SCALE GENOMIC DNA]</scope>
    <source>
        <strain evidence="5 6">EML 446</strain>
    </source>
</reference>
<name>A0A5R8NXY7_9NOCA</name>
<dbReference type="GO" id="GO:0006814">
    <property type="term" value="P:sodium ion transport"/>
    <property type="evidence" value="ECO:0007669"/>
    <property type="project" value="InterPro"/>
</dbReference>
<evidence type="ECO:0000313" key="6">
    <source>
        <dbReference type="Proteomes" id="UP000306378"/>
    </source>
</evidence>
<dbReference type="RefSeq" id="WP_138446820.1">
    <property type="nucleotide sequence ID" value="NZ_VBUT01000002.1"/>
</dbReference>
<dbReference type="GO" id="GO:0006885">
    <property type="term" value="P:regulation of pH"/>
    <property type="evidence" value="ECO:0007669"/>
    <property type="project" value="InterPro"/>
</dbReference>
<evidence type="ECO:0000256" key="2">
    <source>
        <dbReference type="ARBA" id="ARBA00022449"/>
    </source>
</evidence>
<dbReference type="GO" id="GO:0015297">
    <property type="term" value="F:antiporter activity"/>
    <property type="evidence" value="ECO:0007669"/>
    <property type="project" value="UniProtKB-KW"/>
</dbReference>
<dbReference type="GO" id="GO:0016020">
    <property type="term" value="C:membrane"/>
    <property type="evidence" value="ECO:0007669"/>
    <property type="project" value="InterPro"/>
</dbReference>
<sequence>MQTTPARLGITFLLALAVVDDLLAVTVFAVFYTDELHLGAEQVARYLIRGTGKIDACLTTHPIIVNGHQVLIIRMNGEMNGVMAFHVEEARITGIYYVRNPEKLTRIESEISLPR</sequence>
<evidence type="ECO:0000256" key="3">
    <source>
        <dbReference type="ARBA" id="ARBA00023053"/>
    </source>
</evidence>
<evidence type="ECO:0000256" key="1">
    <source>
        <dbReference type="ARBA" id="ARBA00022448"/>
    </source>
</evidence>
<dbReference type="InterPro" id="IPR004670">
    <property type="entry name" value="NhaA"/>
</dbReference>
<dbReference type="Gene3D" id="1.20.1530.10">
    <property type="entry name" value="Na+/H+ antiporter like domain"/>
    <property type="match status" value="1"/>
</dbReference>
<keyword evidence="4" id="KW-0406">Ion transport</keyword>